<name>A0A819WT26_9BILA</name>
<dbReference type="EMBL" id="CAJOBO010000331">
    <property type="protein sequence ID" value="CAF4194583.1"/>
    <property type="molecule type" value="Genomic_DNA"/>
</dbReference>
<gene>
    <name evidence="3" type="ORF">GRG538_LOCUS27629</name>
    <name evidence="5" type="ORF">HFQ381_LOCUS7065</name>
    <name evidence="2" type="ORF">LUA448_LOCUS18895</name>
    <name evidence="6" type="ORF">QYT958_LOCUS11039</name>
    <name evidence="4" type="ORF">UJA718_LOCUS1943</name>
</gene>
<dbReference type="SUPFAM" id="SSF53098">
    <property type="entry name" value="Ribonuclease H-like"/>
    <property type="match status" value="1"/>
</dbReference>
<evidence type="ECO:0000313" key="7">
    <source>
        <dbReference type="Proteomes" id="UP000663873"/>
    </source>
</evidence>
<comment type="caution">
    <text evidence="4">The sequence shown here is derived from an EMBL/GenBank/DDBJ whole genome shotgun (WGS) entry which is preliminary data.</text>
</comment>
<dbReference type="EMBL" id="CAJNYT010004773">
    <property type="protein sequence ID" value="CAF3690069.1"/>
    <property type="molecule type" value="Genomic_DNA"/>
</dbReference>
<reference evidence="4" key="1">
    <citation type="submission" date="2021-02" db="EMBL/GenBank/DDBJ databases">
        <authorList>
            <person name="Nowell W R."/>
        </authorList>
    </citation>
    <scope>NUCLEOTIDE SEQUENCE</scope>
</reference>
<protein>
    <recommendedName>
        <fullName evidence="1">HAT C-terminal dimerisation domain-containing protein</fullName>
    </recommendedName>
</protein>
<feature type="domain" description="HAT C-terminal dimerisation" evidence="1">
    <location>
        <begin position="221"/>
        <end position="298"/>
    </location>
</feature>
<evidence type="ECO:0000259" key="1">
    <source>
        <dbReference type="Pfam" id="PF05699"/>
    </source>
</evidence>
<dbReference type="AlphaFoldDB" id="A0A819WT26"/>
<sequence length="328" mass="37979">MLAKIIESTNNETKRRHLVKLCEIRWVDKHTSIIVFKQVFFGVIVGLDYLVESGDSETSGLARSYGKALTDIDLVIPLIVVNRVFCITKPSGVNRGGTELIYDDNQVNELYNEFTKFIELNEIDNCLSRTASRRYESVKDYFIDVYRTFITTTIEELGRRFNVHQKLAMSIANLIPLYFVNTDFSNVSSLFQHYKDDLQTDNPNIHKVEFDTWKYHVRQMKENERPSIIVETLKIMQPVKSFFPNIYILIQIYALIPVSVAGAERSFSVLKLIKTKLRNRTGGERLSDLAVINIHKNIAEELNIENVIDEFAKSSRKKILAMEFNFLF</sequence>
<dbReference type="Proteomes" id="UP000663872">
    <property type="component" value="Unassembled WGS sequence"/>
</dbReference>
<dbReference type="Pfam" id="PF05699">
    <property type="entry name" value="Dimer_Tnp_hAT"/>
    <property type="match status" value="1"/>
</dbReference>
<evidence type="ECO:0000313" key="2">
    <source>
        <dbReference type="EMBL" id="CAF3415199.1"/>
    </source>
</evidence>
<organism evidence="4 7">
    <name type="scientific">Rotaria socialis</name>
    <dbReference type="NCBI Taxonomy" id="392032"/>
    <lineage>
        <taxon>Eukaryota</taxon>
        <taxon>Metazoa</taxon>
        <taxon>Spiralia</taxon>
        <taxon>Gnathifera</taxon>
        <taxon>Rotifera</taxon>
        <taxon>Eurotatoria</taxon>
        <taxon>Bdelloidea</taxon>
        <taxon>Philodinida</taxon>
        <taxon>Philodinidae</taxon>
        <taxon>Rotaria</taxon>
    </lineage>
</organism>
<dbReference type="PANTHER" id="PTHR46289">
    <property type="entry name" value="52 KDA REPRESSOR OF THE INHIBITOR OF THE PROTEIN KINASE-LIKE PROTEIN-RELATED"/>
    <property type="match status" value="1"/>
</dbReference>
<evidence type="ECO:0000313" key="5">
    <source>
        <dbReference type="EMBL" id="CAF4194583.1"/>
    </source>
</evidence>
<dbReference type="InterPro" id="IPR052958">
    <property type="entry name" value="IFN-induced_PKR_regulator"/>
</dbReference>
<evidence type="ECO:0000313" key="4">
    <source>
        <dbReference type="EMBL" id="CAF4126807.1"/>
    </source>
</evidence>
<dbReference type="EMBL" id="CAJOBP010000124">
    <property type="protein sequence ID" value="CAF4126807.1"/>
    <property type="molecule type" value="Genomic_DNA"/>
</dbReference>
<dbReference type="EMBL" id="CAJNYD010002386">
    <property type="protein sequence ID" value="CAF3415199.1"/>
    <property type="molecule type" value="Genomic_DNA"/>
</dbReference>
<dbReference type="PANTHER" id="PTHR46289:SF14">
    <property type="entry name" value="DUF4371 DOMAIN-CONTAINING PROTEIN"/>
    <property type="match status" value="1"/>
</dbReference>
<dbReference type="Proteomes" id="UP000663833">
    <property type="component" value="Unassembled WGS sequence"/>
</dbReference>
<dbReference type="InterPro" id="IPR008906">
    <property type="entry name" value="HATC_C_dom"/>
</dbReference>
<dbReference type="GO" id="GO:0046983">
    <property type="term" value="F:protein dimerization activity"/>
    <property type="evidence" value="ECO:0007669"/>
    <property type="project" value="InterPro"/>
</dbReference>
<keyword evidence="7" id="KW-1185">Reference proteome</keyword>
<dbReference type="Proteomes" id="UP000663873">
    <property type="component" value="Unassembled WGS sequence"/>
</dbReference>
<dbReference type="Proteomes" id="UP000663851">
    <property type="component" value="Unassembled WGS sequence"/>
</dbReference>
<accession>A0A819WT26</accession>
<dbReference type="EMBL" id="CAJOBR010001265">
    <property type="protein sequence ID" value="CAF4593126.1"/>
    <property type="molecule type" value="Genomic_DNA"/>
</dbReference>
<dbReference type="InterPro" id="IPR012337">
    <property type="entry name" value="RNaseH-like_sf"/>
</dbReference>
<evidence type="ECO:0000313" key="6">
    <source>
        <dbReference type="EMBL" id="CAF4593126.1"/>
    </source>
</evidence>
<evidence type="ECO:0000313" key="3">
    <source>
        <dbReference type="EMBL" id="CAF3690069.1"/>
    </source>
</evidence>
<proteinExistence type="predicted"/>
<dbReference type="Proteomes" id="UP000663848">
    <property type="component" value="Unassembled WGS sequence"/>
</dbReference>